<sequence>IQNDRTIAEAEHEYIADDSITGYSKNSELVNARNQLHRLSAVETDGLPYSIKLKCGILYMVTANIDVEDGLVNGAVGILRHIELNIGEKEEERKSNKTKLVGLWIEFPSIYIYRSTWTPVHLRTATINISGAVKCKRKFPMVPAGAITVHKSRSMT</sequence>
<dbReference type="OrthoDB" id="416437at2759"/>
<name>A0A4Y2C6M7_ARAVE</name>
<proteinExistence type="predicted"/>
<feature type="non-terminal residue" evidence="1">
    <location>
        <position position="1"/>
    </location>
</feature>
<keyword evidence="2" id="KW-1185">Reference proteome</keyword>
<dbReference type="AlphaFoldDB" id="A0A4Y2C6M7"/>
<accession>A0A4Y2C6M7</accession>
<organism evidence="1 2">
    <name type="scientific">Araneus ventricosus</name>
    <name type="common">Orbweaver spider</name>
    <name type="synonym">Epeira ventricosa</name>
    <dbReference type="NCBI Taxonomy" id="182803"/>
    <lineage>
        <taxon>Eukaryota</taxon>
        <taxon>Metazoa</taxon>
        <taxon>Ecdysozoa</taxon>
        <taxon>Arthropoda</taxon>
        <taxon>Chelicerata</taxon>
        <taxon>Arachnida</taxon>
        <taxon>Araneae</taxon>
        <taxon>Araneomorphae</taxon>
        <taxon>Entelegynae</taxon>
        <taxon>Araneoidea</taxon>
        <taxon>Araneidae</taxon>
        <taxon>Araneus</taxon>
    </lineage>
</organism>
<evidence type="ECO:0000313" key="1">
    <source>
        <dbReference type="EMBL" id="GBM00009.1"/>
    </source>
</evidence>
<dbReference type="EMBL" id="BGPR01085567">
    <property type="protein sequence ID" value="GBM00009.1"/>
    <property type="molecule type" value="Genomic_DNA"/>
</dbReference>
<reference evidence="1 2" key="1">
    <citation type="journal article" date="2019" name="Sci. Rep.">
        <title>Orb-weaving spider Araneus ventricosus genome elucidates the spidroin gene catalogue.</title>
        <authorList>
            <person name="Kono N."/>
            <person name="Nakamura H."/>
            <person name="Ohtoshi R."/>
            <person name="Moran D.A.P."/>
            <person name="Shinohara A."/>
            <person name="Yoshida Y."/>
            <person name="Fujiwara M."/>
            <person name="Mori M."/>
            <person name="Tomita M."/>
            <person name="Arakawa K."/>
        </authorList>
    </citation>
    <scope>NUCLEOTIDE SEQUENCE [LARGE SCALE GENOMIC DNA]</scope>
</reference>
<protein>
    <submittedName>
        <fullName evidence="1">Uncharacterized protein</fullName>
    </submittedName>
</protein>
<gene>
    <name evidence="1" type="ORF">AVEN_1199_1</name>
</gene>
<dbReference type="Proteomes" id="UP000499080">
    <property type="component" value="Unassembled WGS sequence"/>
</dbReference>
<evidence type="ECO:0000313" key="2">
    <source>
        <dbReference type="Proteomes" id="UP000499080"/>
    </source>
</evidence>
<comment type="caution">
    <text evidence="1">The sequence shown here is derived from an EMBL/GenBank/DDBJ whole genome shotgun (WGS) entry which is preliminary data.</text>
</comment>